<dbReference type="Gene3D" id="2.40.50.200">
    <property type="entry name" value="Bacterial OB-fold"/>
    <property type="match status" value="1"/>
</dbReference>
<name>A0A1F5ADV6_9BACT</name>
<dbReference type="SUPFAM" id="SSF101756">
    <property type="entry name" value="Hypothetical protein YgiW"/>
    <property type="match status" value="1"/>
</dbReference>
<comment type="caution">
    <text evidence="1">The sequence shown here is derived from an EMBL/GenBank/DDBJ whole genome shotgun (WGS) entry which is preliminary data.</text>
</comment>
<sequence>MRKAKNIKLIGVSVIIILIMWGVSGCSGNSSEKSERYGVNITEKGVTSAKDILANPDKYLGQTVRLEGKIVRECPSGCWFFLEDETGTIYVDINPSGLSIPPKVGKKVVVEGVPENKNGRISIIGKGVEF</sequence>
<proteinExistence type="predicted"/>
<dbReference type="AlphaFoldDB" id="A0A1F5ADV6"/>
<evidence type="ECO:0000313" key="1">
    <source>
        <dbReference type="EMBL" id="OGD16077.1"/>
    </source>
</evidence>
<dbReference type="EMBL" id="MEYH01000041">
    <property type="protein sequence ID" value="OGD16077.1"/>
    <property type="molecule type" value="Genomic_DNA"/>
</dbReference>
<evidence type="ECO:0000313" key="2">
    <source>
        <dbReference type="Proteomes" id="UP000177701"/>
    </source>
</evidence>
<gene>
    <name evidence="1" type="ORF">A2V47_07760</name>
</gene>
<accession>A0A1F5ADV6</accession>
<dbReference type="STRING" id="1797291.A2V47_07760"/>
<protein>
    <submittedName>
        <fullName evidence="1">Uncharacterized protein</fullName>
    </submittedName>
</protein>
<organism evidence="1 2">
    <name type="scientific">Candidatus Sediminicultor quintus</name>
    <dbReference type="NCBI Taxonomy" id="1797291"/>
    <lineage>
        <taxon>Bacteria</taxon>
        <taxon>Pseudomonadati</taxon>
        <taxon>Atribacterota</taxon>
        <taxon>Candidatus Phoenicimicrobiia</taxon>
        <taxon>Candidatus Pheonicimicrobiales</taxon>
        <taxon>Candidatus Phoenicimicrobiaceae</taxon>
        <taxon>Candidatus Sediminicultor</taxon>
    </lineage>
</organism>
<dbReference type="InterPro" id="IPR036700">
    <property type="entry name" value="BOBF_sf"/>
</dbReference>
<reference evidence="1 2" key="1">
    <citation type="journal article" date="2016" name="Nat. Commun.">
        <title>Thousands of microbial genomes shed light on interconnected biogeochemical processes in an aquifer system.</title>
        <authorList>
            <person name="Anantharaman K."/>
            <person name="Brown C.T."/>
            <person name="Hug L.A."/>
            <person name="Sharon I."/>
            <person name="Castelle C.J."/>
            <person name="Probst A.J."/>
            <person name="Thomas B.C."/>
            <person name="Singh A."/>
            <person name="Wilkins M.J."/>
            <person name="Karaoz U."/>
            <person name="Brodie E.L."/>
            <person name="Williams K.H."/>
            <person name="Hubbard S.S."/>
            <person name="Banfield J.F."/>
        </authorList>
    </citation>
    <scope>NUCLEOTIDE SEQUENCE [LARGE SCALE GENOMIC DNA]</scope>
</reference>
<dbReference type="PROSITE" id="PS51257">
    <property type="entry name" value="PROKAR_LIPOPROTEIN"/>
    <property type="match status" value="1"/>
</dbReference>
<dbReference type="Proteomes" id="UP000177701">
    <property type="component" value="Unassembled WGS sequence"/>
</dbReference>